<evidence type="ECO:0000313" key="3">
    <source>
        <dbReference type="Proteomes" id="UP001620520"/>
    </source>
</evidence>
<dbReference type="Proteomes" id="UP001620520">
    <property type="component" value="Unassembled WGS sequence"/>
</dbReference>
<reference evidence="2 3" key="1">
    <citation type="submission" date="2024-10" db="EMBL/GenBank/DDBJ databases">
        <title>Novel secondary metabolite-producing bacteria for plant disease control.</title>
        <authorList>
            <person name="Chevrette M."/>
        </authorList>
    </citation>
    <scope>NUCLEOTIDE SEQUENCE [LARGE SCALE GENOMIC DNA]</scope>
    <source>
        <strain evidence="2 3">J30 TE3557</strain>
    </source>
</reference>
<dbReference type="InterPro" id="IPR056091">
    <property type="entry name" value="DUF7674"/>
</dbReference>
<feature type="domain" description="DUF7674" evidence="1">
    <location>
        <begin position="11"/>
        <end position="117"/>
    </location>
</feature>
<protein>
    <recommendedName>
        <fullName evidence="1">DUF7674 domain-containing protein</fullName>
    </recommendedName>
</protein>
<gene>
    <name evidence="2" type="ORF">ABIA52_003975</name>
</gene>
<dbReference type="Pfam" id="PF24722">
    <property type="entry name" value="DUF7674"/>
    <property type="match status" value="1"/>
</dbReference>
<keyword evidence="3" id="KW-1185">Reference proteome</keyword>
<proteinExistence type="predicted"/>
<accession>A0ABW8NC14</accession>
<dbReference type="EMBL" id="JBIYEW010000003">
    <property type="protein sequence ID" value="MFK4641086.1"/>
    <property type="molecule type" value="Genomic_DNA"/>
</dbReference>
<comment type="caution">
    <text evidence="2">The sequence shown here is derived from an EMBL/GenBank/DDBJ whole genome shotgun (WGS) entry which is preliminary data.</text>
</comment>
<evidence type="ECO:0000313" key="2">
    <source>
        <dbReference type="EMBL" id="MFK4641086.1"/>
    </source>
</evidence>
<name>A0ABW8NC14_9MICC</name>
<organism evidence="2 3">
    <name type="scientific">Paenarthrobacter histidinolovorans</name>
    <dbReference type="NCBI Taxonomy" id="43664"/>
    <lineage>
        <taxon>Bacteria</taxon>
        <taxon>Bacillati</taxon>
        <taxon>Actinomycetota</taxon>
        <taxon>Actinomycetes</taxon>
        <taxon>Micrococcales</taxon>
        <taxon>Micrococcaceae</taxon>
        <taxon>Paenarthrobacter</taxon>
    </lineage>
</organism>
<sequence>MSNRDSQQFMRELIADHPHLRPSYKEHLDDNDGELLPHLLIADICRWVVAEQASNPLRVLQLLSWLEVHFAGVGHAMDDVDNVIAVSFIEHLPLPSELGAGVVLLLGPKMKAQYEQFFL</sequence>
<dbReference type="RefSeq" id="WP_404595483.1">
    <property type="nucleotide sequence ID" value="NZ_JBIYEW010000003.1"/>
</dbReference>
<evidence type="ECO:0000259" key="1">
    <source>
        <dbReference type="Pfam" id="PF24722"/>
    </source>
</evidence>